<reference evidence="3 4" key="1">
    <citation type="submission" date="2017-09" db="EMBL/GenBank/DDBJ databases">
        <title>WGS assembly of Aquilegia coerulea Goldsmith.</title>
        <authorList>
            <person name="Hodges S."/>
            <person name="Kramer E."/>
            <person name="Nordborg M."/>
            <person name="Tomkins J."/>
            <person name="Borevitz J."/>
            <person name="Derieg N."/>
            <person name="Yan J."/>
            <person name="Mihaltcheva S."/>
            <person name="Hayes R.D."/>
            <person name="Rokhsar D."/>
        </authorList>
    </citation>
    <scope>NUCLEOTIDE SEQUENCE [LARGE SCALE GENOMIC DNA]</scope>
    <source>
        <strain evidence="4">cv. Goldsmith</strain>
    </source>
</reference>
<name>A0A2G5EPQ6_AQUCA</name>
<feature type="chain" id="PRO_5013720761" evidence="2">
    <location>
        <begin position="18"/>
        <end position="102"/>
    </location>
</feature>
<dbReference type="OrthoDB" id="10394800at2759"/>
<feature type="region of interest" description="Disordered" evidence="1">
    <location>
        <begin position="72"/>
        <end position="102"/>
    </location>
</feature>
<dbReference type="EMBL" id="KZ305023">
    <property type="protein sequence ID" value="PIA57746.1"/>
    <property type="molecule type" value="Genomic_DNA"/>
</dbReference>
<dbReference type="Proteomes" id="UP000230069">
    <property type="component" value="Unassembled WGS sequence"/>
</dbReference>
<dbReference type="PANTHER" id="PTHR33474:SF2">
    <property type="entry name" value="TRANSMEMBRANE PROTEIN"/>
    <property type="match status" value="1"/>
</dbReference>
<dbReference type="PANTHER" id="PTHR33474">
    <property type="entry name" value="TRANSMEMBRANE PROTEIN"/>
    <property type="match status" value="1"/>
</dbReference>
<sequence length="102" mass="11308">MFLLLTISCFGETEATARLPVPGRNSLLEVNPPAQNDGSKYQLHEMQTQDHGVSKILQQGITEDAWEELTINGRMDLESSTNDYPGPGPNPRHNPRPPLGRN</sequence>
<keyword evidence="2" id="KW-0732">Signal</keyword>
<dbReference type="InParanoid" id="A0A2G5EPQ6"/>
<feature type="signal peptide" evidence="2">
    <location>
        <begin position="1"/>
        <end position="17"/>
    </location>
</feature>
<protein>
    <submittedName>
        <fullName evidence="3">Uncharacterized protein</fullName>
    </submittedName>
</protein>
<proteinExistence type="predicted"/>
<evidence type="ECO:0000313" key="3">
    <source>
        <dbReference type="EMBL" id="PIA57746.1"/>
    </source>
</evidence>
<gene>
    <name evidence="3" type="ORF">AQUCO_00600460v1</name>
</gene>
<evidence type="ECO:0000256" key="2">
    <source>
        <dbReference type="SAM" id="SignalP"/>
    </source>
</evidence>
<organism evidence="3 4">
    <name type="scientific">Aquilegia coerulea</name>
    <name type="common">Rocky mountain columbine</name>
    <dbReference type="NCBI Taxonomy" id="218851"/>
    <lineage>
        <taxon>Eukaryota</taxon>
        <taxon>Viridiplantae</taxon>
        <taxon>Streptophyta</taxon>
        <taxon>Embryophyta</taxon>
        <taxon>Tracheophyta</taxon>
        <taxon>Spermatophyta</taxon>
        <taxon>Magnoliopsida</taxon>
        <taxon>Ranunculales</taxon>
        <taxon>Ranunculaceae</taxon>
        <taxon>Thalictroideae</taxon>
        <taxon>Aquilegia</taxon>
    </lineage>
</organism>
<evidence type="ECO:0000313" key="4">
    <source>
        <dbReference type="Proteomes" id="UP000230069"/>
    </source>
</evidence>
<dbReference type="AlphaFoldDB" id="A0A2G5EPQ6"/>
<evidence type="ECO:0000256" key="1">
    <source>
        <dbReference type="SAM" id="MobiDB-lite"/>
    </source>
</evidence>
<feature type="compositionally biased region" description="Pro residues" evidence="1">
    <location>
        <begin position="86"/>
        <end position="102"/>
    </location>
</feature>
<keyword evidence="4" id="KW-1185">Reference proteome</keyword>
<accession>A0A2G5EPQ6</accession>